<name>A0A2I2MFN7_9BACT</name>
<sequence>MKGEKSEPKSIIKRAYPKFFAEDQDSDTLTFGPLFHDGPVHRCYSSVSYVVGRKGHLPDIHVSYKNGKTNVVFPKSFNIKDHRPLFYVVDHAEVSSGLAPYRIADNNSIVVDDDFREGMFVWLNEKNRATLDITRVSKTSSVWVMDGTVFDGKKAVNHFRVSLPEECGIRVESYKDIPFLSGFTRTTMNMGGLSPKTQEVSFPNIEYAPLGISILAGVYHSKKGGYSIPIHMHYVAPVRFKTVGKDDITVPVMHLFNGSGEVVFPGNVLDTSVSGPIPILDDKTGKPSSYRIVLSAKKG</sequence>
<organism evidence="1">
    <name type="scientific">Leptospirillum ferriphilum</name>
    <dbReference type="NCBI Taxonomy" id="178606"/>
    <lineage>
        <taxon>Bacteria</taxon>
        <taxon>Pseudomonadati</taxon>
        <taxon>Nitrospirota</taxon>
        <taxon>Nitrospiria</taxon>
        <taxon>Nitrospirales</taxon>
        <taxon>Nitrospiraceae</taxon>
        <taxon>Leptospirillum</taxon>
    </lineage>
</organism>
<reference evidence="1" key="1">
    <citation type="submission" date="2017-12" db="EMBL/GenBank/DDBJ databases">
        <authorList>
            <consortium name="SysMetEx"/>
        </authorList>
    </citation>
    <scope>NUCLEOTIDE SEQUENCE</scope>
    <source>
        <strain evidence="1">Pb_238</strain>
    </source>
</reference>
<dbReference type="AlphaFoldDB" id="A0A2I2MFN7"/>
<protein>
    <submittedName>
        <fullName evidence="1">Uncharacterized protein</fullName>
    </submittedName>
</protein>
<gene>
    <name evidence="1" type="ORF">LFTS_01151</name>
</gene>
<evidence type="ECO:0000313" key="1">
    <source>
        <dbReference type="EMBL" id="SOU92524.1"/>
    </source>
</evidence>
<accession>A0A2I2MFN7</accession>
<proteinExistence type="predicted"/>
<dbReference type="EMBL" id="LT966316">
    <property type="protein sequence ID" value="SOU92524.1"/>
    <property type="molecule type" value="Genomic_DNA"/>
</dbReference>